<organism evidence="1">
    <name type="scientific">Anguilla anguilla</name>
    <name type="common">European freshwater eel</name>
    <name type="synonym">Muraena anguilla</name>
    <dbReference type="NCBI Taxonomy" id="7936"/>
    <lineage>
        <taxon>Eukaryota</taxon>
        <taxon>Metazoa</taxon>
        <taxon>Chordata</taxon>
        <taxon>Craniata</taxon>
        <taxon>Vertebrata</taxon>
        <taxon>Euteleostomi</taxon>
        <taxon>Actinopterygii</taxon>
        <taxon>Neopterygii</taxon>
        <taxon>Teleostei</taxon>
        <taxon>Anguilliformes</taxon>
        <taxon>Anguillidae</taxon>
        <taxon>Anguilla</taxon>
    </lineage>
</organism>
<dbReference type="EMBL" id="GBXM01046369">
    <property type="protein sequence ID" value="JAH62208.1"/>
    <property type="molecule type" value="Transcribed_RNA"/>
</dbReference>
<evidence type="ECO:0000313" key="1">
    <source>
        <dbReference type="EMBL" id="JAH62208.1"/>
    </source>
</evidence>
<name>A0A0E9UB60_ANGAN</name>
<sequence>MFGTDGFTGDSDLSGVFNCLFTAKRALESVIAVCQHKDQSL</sequence>
<protein>
    <submittedName>
        <fullName evidence="1">Uncharacterized protein</fullName>
    </submittedName>
</protein>
<dbReference type="AlphaFoldDB" id="A0A0E9UB60"/>
<reference evidence="1" key="2">
    <citation type="journal article" date="2015" name="Fish Shellfish Immunol.">
        <title>Early steps in the European eel (Anguilla anguilla)-Vibrio vulnificus interaction in the gills: Role of the RtxA13 toxin.</title>
        <authorList>
            <person name="Callol A."/>
            <person name="Pajuelo D."/>
            <person name="Ebbesson L."/>
            <person name="Teles M."/>
            <person name="MacKenzie S."/>
            <person name="Amaro C."/>
        </authorList>
    </citation>
    <scope>NUCLEOTIDE SEQUENCE</scope>
</reference>
<reference evidence="1" key="1">
    <citation type="submission" date="2014-11" db="EMBL/GenBank/DDBJ databases">
        <authorList>
            <person name="Amaro Gonzalez C."/>
        </authorList>
    </citation>
    <scope>NUCLEOTIDE SEQUENCE</scope>
</reference>
<proteinExistence type="predicted"/>
<accession>A0A0E9UB60</accession>